<keyword evidence="1" id="KW-1003">Cell membrane</keyword>
<organism evidence="9 13">
    <name type="scientific">Segatella copri</name>
    <dbReference type="NCBI Taxonomy" id="165179"/>
    <lineage>
        <taxon>Bacteria</taxon>
        <taxon>Pseudomonadati</taxon>
        <taxon>Bacteroidota</taxon>
        <taxon>Bacteroidia</taxon>
        <taxon>Bacteroidales</taxon>
        <taxon>Prevotellaceae</taxon>
        <taxon>Segatella</taxon>
    </lineage>
</organism>
<evidence type="ECO:0000313" key="9">
    <source>
        <dbReference type="EMBL" id="MQP14101.1"/>
    </source>
</evidence>
<dbReference type="InterPro" id="IPR036465">
    <property type="entry name" value="vWFA_dom_sf"/>
</dbReference>
<dbReference type="EMBL" id="VZCW01000062">
    <property type="protein sequence ID" value="MQN11824.1"/>
    <property type="molecule type" value="Genomic_DNA"/>
</dbReference>
<dbReference type="Proteomes" id="UP000442105">
    <property type="component" value="Unassembled WGS sequence"/>
</dbReference>
<evidence type="ECO:0000313" key="7">
    <source>
        <dbReference type="EMBL" id="MCP9565065.1"/>
    </source>
</evidence>
<feature type="transmembrane region" description="Helical" evidence="5">
    <location>
        <begin position="305"/>
        <end position="327"/>
    </location>
</feature>
<dbReference type="EMBL" id="NMPZ01000006">
    <property type="protein sequence ID" value="OXL44594.1"/>
    <property type="molecule type" value="Genomic_DNA"/>
</dbReference>
<dbReference type="OrthoDB" id="6206554at2"/>
<dbReference type="Pfam" id="PF00092">
    <property type="entry name" value="VWA"/>
    <property type="match status" value="1"/>
</dbReference>
<evidence type="ECO:0000313" key="11">
    <source>
        <dbReference type="Proteomes" id="UP000215155"/>
    </source>
</evidence>
<dbReference type="InterPro" id="IPR033881">
    <property type="entry name" value="vWA_BatA_type"/>
</dbReference>
<protein>
    <submittedName>
        <fullName evidence="10">Aerotolerance regulator BatA</fullName>
    </submittedName>
    <submittedName>
        <fullName evidence="9">VWA domain-containing protein</fullName>
    </submittedName>
</protein>
<dbReference type="AlphaFoldDB" id="A0A229I732"/>
<evidence type="ECO:0000256" key="3">
    <source>
        <dbReference type="ARBA" id="ARBA00022989"/>
    </source>
</evidence>
<dbReference type="Proteomes" id="UP001205531">
    <property type="component" value="Unassembled WGS sequence"/>
</dbReference>
<evidence type="ECO:0000256" key="1">
    <source>
        <dbReference type="ARBA" id="ARBA00022475"/>
    </source>
</evidence>
<gene>
    <name evidence="10" type="ORF">CFT61_05305</name>
    <name evidence="9" type="ORF">F7D25_06720</name>
    <name evidence="8" type="ORF">F7D95_03080</name>
    <name evidence="7" type="ORF">NNC64_10970</name>
</gene>
<dbReference type="PROSITE" id="PS50234">
    <property type="entry name" value="VWFA"/>
    <property type="match status" value="1"/>
</dbReference>
<sequence>MEFASKAYFLLLLLLIPYILWYFLGRKKSEPTMRMSDTRIYQYAPKSMRVRLIHLPMVLRCICFVLIVIAMARPQTHYSWDNKTVEGIDIMLAMDVSTSMLAEDLKPNRMEAAKDVATEFISGRPTDNIGLTIFAGEAFTQCPMTTDHASLLRLLHDTRTDIAARGLIDDGTAVGMGLANAVTRLKDSKAKSKVVILLTDGSNNMGDISPMTAAEIAKSYGIRVYTIGVGTNKVAPYPMPVAGGVQYVNIPVEIDTPTLRDIAQTTDGNFYRATSTAELKKIYKDIDKLEKSKFNVKHFAKRYEAYQPFALGALLVLLLEILLRLTWFRRIP</sequence>
<evidence type="ECO:0000313" key="8">
    <source>
        <dbReference type="EMBL" id="MQN11824.1"/>
    </source>
</evidence>
<comment type="caution">
    <text evidence="9">The sequence shown here is derived from an EMBL/GenBank/DDBJ whole genome shotgun (WGS) entry which is preliminary data.</text>
</comment>
<dbReference type="RefSeq" id="WP_089543421.1">
    <property type="nucleotide sequence ID" value="NZ_JANDWY010000019.1"/>
</dbReference>
<keyword evidence="2 5" id="KW-0812">Transmembrane</keyword>
<dbReference type="Pfam" id="PF07584">
    <property type="entry name" value="BatA"/>
    <property type="match status" value="1"/>
</dbReference>
<evidence type="ECO:0000313" key="10">
    <source>
        <dbReference type="EMBL" id="OXL44594.1"/>
    </source>
</evidence>
<dbReference type="CDD" id="cd01467">
    <property type="entry name" value="vWA_BatA_type"/>
    <property type="match status" value="1"/>
</dbReference>
<evidence type="ECO:0000313" key="12">
    <source>
        <dbReference type="Proteomes" id="UP000442105"/>
    </source>
</evidence>
<proteinExistence type="predicted"/>
<dbReference type="EMBL" id="JANDWZ010000024">
    <property type="protein sequence ID" value="MCP9565065.1"/>
    <property type="molecule type" value="Genomic_DNA"/>
</dbReference>
<dbReference type="EMBL" id="VZAH01000077">
    <property type="protein sequence ID" value="MQP14101.1"/>
    <property type="molecule type" value="Genomic_DNA"/>
</dbReference>
<dbReference type="Proteomes" id="UP000477980">
    <property type="component" value="Unassembled WGS sequence"/>
</dbReference>
<dbReference type="SUPFAM" id="SSF53300">
    <property type="entry name" value="vWA-like"/>
    <property type="match status" value="1"/>
</dbReference>
<evidence type="ECO:0000259" key="6">
    <source>
        <dbReference type="PROSITE" id="PS50234"/>
    </source>
</evidence>
<evidence type="ECO:0000256" key="4">
    <source>
        <dbReference type="ARBA" id="ARBA00023136"/>
    </source>
</evidence>
<feature type="transmembrane region" description="Helical" evidence="5">
    <location>
        <begin position="52"/>
        <end position="72"/>
    </location>
</feature>
<feature type="domain" description="VWFA" evidence="6">
    <location>
        <begin position="89"/>
        <end position="286"/>
    </location>
</feature>
<reference evidence="12 13" key="2">
    <citation type="submission" date="2019-09" db="EMBL/GenBank/DDBJ databases">
        <title>Distinct polysaccharide growth profiles of human intestinal Prevotella copri isolates.</title>
        <authorList>
            <person name="Fehlner-Peach H."/>
            <person name="Magnabosco C."/>
            <person name="Raghavan V."/>
            <person name="Scher J.U."/>
            <person name="Tett A."/>
            <person name="Cox L.M."/>
            <person name="Gottsegen C."/>
            <person name="Watters A."/>
            <person name="Wiltshire- Gordon J.D."/>
            <person name="Segata N."/>
            <person name="Bonneau R."/>
            <person name="Littman D.R."/>
        </authorList>
    </citation>
    <scope>NUCLEOTIDE SEQUENCE [LARGE SCALE GENOMIC DNA]</scope>
    <source>
        <strain evidence="9">IAA917</strain>
        <strain evidence="13">iAA917</strain>
        <strain evidence="8">IAQ1179</strain>
        <strain evidence="12">iAQ1179</strain>
    </source>
</reference>
<dbReference type="PANTHER" id="PTHR22550:SF5">
    <property type="entry name" value="LEUCINE ZIPPER PROTEIN 4"/>
    <property type="match status" value="1"/>
</dbReference>
<dbReference type="InterPro" id="IPR024163">
    <property type="entry name" value="Aerotolerance_reg_N"/>
</dbReference>
<dbReference type="InterPro" id="IPR050768">
    <property type="entry name" value="UPF0353/GerABKA_families"/>
</dbReference>
<evidence type="ECO:0000313" key="13">
    <source>
        <dbReference type="Proteomes" id="UP000477980"/>
    </source>
</evidence>
<reference evidence="10 11" key="1">
    <citation type="submission" date="2017-07" db="EMBL/GenBank/DDBJ databases">
        <title>Draft genome sequence of Prevotella copri isolated from the gut of healthy adult Indian.</title>
        <authorList>
            <person name="Das B."/>
            <person name="Bag S."/>
            <person name="Ghosh T.S."/>
        </authorList>
    </citation>
    <scope>NUCLEOTIDE SEQUENCE [LARGE SCALE GENOMIC DNA]</scope>
    <source>
        <strain evidence="10 11">Indica</strain>
    </source>
</reference>
<dbReference type="SMART" id="SM00327">
    <property type="entry name" value="VWA"/>
    <property type="match status" value="1"/>
</dbReference>
<dbReference type="Proteomes" id="UP000215155">
    <property type="component" value="Unassembled WGS sequence"/>
</dbReference>
<evidence type="ECO:0000256" key="5">
    <source>
        <dbReference type="SAM" id="Phobius"/>
    </source>
</evidence>
<dbReference type="PANTHER" id="PTHR22550">
    <property type="entry name" value="SPORE GERMINATION PROTEIN"/>
    <property type="match status" value="1"/>
</dbReference>
<keyword evidence="4 5" id="KW-0472">Membrane</keyword>
<dbReference type="Gene3D" id="3.40.50.410">
    <property type="entry name" value="von Willebrand factor, type A domain"/>
    <property type="match status" value="1"/>
</dbReference>
<name>A0A229I732_9BACT</name>
<keyword evidence="3 5" id="KW-1133">Transmembrane helix</keyword>
<dbReference type="InterPro" id="IPR002035">
    <property type="entry name" value="VWF_A"/>
</dbReference>
<accession>A0A229I732</accession>
<evidence type="ECO:0000256" key="2">
    <source>
        <dbReference type="ARBA" id="ARBA00022692"/>
    </source>
</evidence>
<reference evidence="7" key="3">
    <citation type="submission" date="2022-07" db="EMBL/GenBank/DDBJ databases">
        <title>Prevotella copri.</title>
        <authorList>
            <person name="Yang C."/>
        </authorList>
    </citation>
    <scope>NUCLEOTIDE SEQUENCE</scope>
    <source>
        <strain evidence="7">HF2107</strain>
    </source>
</reference>
<feature type="transmembrane region" description="Helical" evidence="5">
    <location>
        <begin position="6"/>
        <end position="24"/>
    </location>
</feature>